<evidence type="ECO:0000313" key="4">
    <source>
        <dbReference type="Proteomes" id="UP000288623"/>
    </source>
</evidence>
<dbReference type="GO" id="GO:0005737">
    <property type="term" value="C:cytoplasm"/>
    <property type="evidence" value="ECO:0007669"/>
    <property type="project" value="UniProtKB-SubCell"/>
</dbReference>
<evidence type="ECO:0000313" key="3">
    <source>
        <dbReference type="EMBL" id="RUS57256.1"/>
    </source>
</evidence>
<dbReference type="PANTHER" id="PTHR37300:SF2">
    <property type="entry name" value="UPF0291 PROTEIN BC_1827"/>
    <property type="match status" value="1"/>
</dbReference>
<reference evidence="3 4" key="1">
    <citation type="submission" date="2014-11" db="EMBL/GenBank/DDBJ databases">
        <title>Genome sequence and analysis of novel Kurthia sp.</title>
        <authorList>
            <person name="Lawson J.N."/>
            <person name="Gonzalez J.E."/>
            <person name="Rinauldi L."/>
            <person name="Xuan Z."/>
            <person name="Firman A."/>
            <person name="Shaddox L."/>
            <person name="Trudeau A."/>
            <person name="Shah S."/>
            <person name="Reiman D."/>
        </authorList>
    </citation>
    <scope>NUCLEOTIDE SEQUENCE [LARGE SCALE GENOMIC DNA]</scope>
    <source>
        <strain evidence="3 4">3B1D</strain>
    </source>
</reference>
<dbReference type="AlphaFoldDB" id="A0A433RVD1"/>
<dbReference type="InterPro" id="IPR009242">
    <property type="entry name" value="DUF896"/>
</dbReference>
<dbReference type="OrthoDB" id="390105at2"/>
<dbReference type="EMBL" id="JTFC01000026">
    <property type="protein sequence ID" value="RUS57256.1"/>
    <property type="molecule type" value="Genomic_DNA"/>
</dbReference>
<dbReference type="RefSeq" id="WP_126990155.1">
    <property type="nucleotide sequence ID" value="NZ_JTFC01000026.1"/>
</dbReference>
<dbReference type="Proteomes" id="UP000288623">
    <property type="component" value="Unassembled WGS sequence"/>
</dbReference>
<dbReference type="Gene3D" id="1.10.287.540">
    <property type="entry name" value="Helix hairpin bin"/>
    <property type="match status" value="1"/>
</dbReference>
<proteinExistence type="inferred from homology"/>
<evidence type="ECO:0000256" key="2">
    <source>
        <dbReference type="HAMAP-Rule" id="MF_01103"/>
    </source>
</evidence>
<accession>A0A433RVD1</accession>
<gene>
    <name evidence="3" type="ORF">QI30_06650</name>
</gene>
<comment type="caution">
    <text evidence="3">The sequence shown here is derived from an EMBL/GenBank/DDBJ whole genome shotgun (WGS) entry which is preliminary data.</text>
</comment>
<dbReference type="HAMAP" id="MF_01103">
    <property type="entry name" value="UPF0291"/>
    <property type="match status" value="1"/>
</dbReference>
<protein>
    <recommendedName>
        <fullName evidence="2">UPF0291 protein QI30_06650</fullName>
    </recommendedName>
</protein>
<sequence>MIQILPRINELAKKQKEGMLTAAESAEQIILRKQYLEQFRAQAHGIITNVKVIDPNGDDVTPQQVIDAKKARLDNNND</sequence>
<evidence type="ECO:0000256" key="1">
    <source>
        <dbReference type="ARBA" id="ARBA00022490"/>
    </source>
</evidence>
<dbReference type="SUPFAM" id="SSF158221">
    <property type="entry name" value="YnzC-like"/>
    <property type="match status" value="1"/>
</dbReference>
<name>A0A433RVD1_9BACL</name>
<dbReference type="PANTHER" id="PTHR37300">
    <property type="entry name" value="UPF0291 PROTEIN CBO2609/CLC_2481"/>
    <property type="match status" value="1"/>
</dbReference>
<comment type="subcellular location">
    <subcellularLocation>
        <location evidence="2">Cytoplasm</location>
    </subcellularLocation>
</comment>
<dbReference type="Pfam" id="PF05979">
    <property type="entry name" value="DUF896"/>
    <property type="match status" value="1"/>
</dbReference>
<keyword evidence="4" id="KW-1185">Reference proteome</keyword>
<keyword evidence="1 2" id="KW-0963">Cytoplasm</keyword>
<comment type="similarity">
    <text evidence="2">Belongs to the UPF0291 family.</text>
</comment>
<organism evidence="3 4">
    <name type="scientific">Candidatus Kurthia intestinigallinarum</name>
    <dbReference type="NCBI Taxonomy" id="1562256"/>
    <lineage>
        <taxon>Bacteria</taxon>
        <taxon>Bacillati</taxon>
        <taxon>Bacillota</taxon>
        <taxon>Bacilli</taxon>
        <taxon>Bacillales</taxon>
        <taxon>Caryophanaceae</taxon>
        <taxon>Kurthia</taxon>
    </lineage>
</organism>